<evidence type="ECO:0000313" key="2">
    <source>
        <dbReference type="Proteomes" id="UP001215533"/>
    </source>
</evidence>
<evidence type="ECO:0000313" key="1">
    <source>
        <dbReference type="EMBL" id="WDC92358.1"/>
    </source>
</evidence>
<gene>
    <name evidence="1" type="ORF">PSR33_02065</name>
</gene>
<dbReference type="AlphaFoldDB" id="A0AAJ5RIB8"/>
<dbReference type="EMBL" id="CP117683">
    <property type="protein sequence ID" value="WDC92358.1"/>
    <property type="molecule type" value="Genomic_DNA"/>
</dbReference>
<proteinExistence type="predicted"/>
<organism evidence="1 2">
    <name type="scientific">Latilactobacillus curvatus</name>
    <name type="common">Lactobacillus curvatus</name>
    <dbReference type="NCBI Taxonomy" id="28038"/>
    <lineage>
        <taxon>Bacteria</taxon>
        <taxon>Bacillati</taxon>
        <taxon>Bacillota</taxon>
        <taxon>Bacilli</taxon>
        <taxon>Lactobacillales</taxon>
        <taxon>Lactobacillaceae</taxon>
        <taxon>Latilactobacillus</taxon>
    </lineage>
</organism>
<dbReference type="Proteomes" id="UP001215533">
    <property type="component" value="Chromosome"/>
</dbReference>
<protein>
    <submittedName>
        <fullName evidence="1">Uncharacterized protein</fullName>
    </submittedName>
</protein>
<name>A0AAJ5RIB8_LATCU</name>
<accession>A0AAJ5RIB8</accession>
<sequence length="85" mass="9898">MSDNERQILESFKQMYKKLHGHTYSLVIVKNVYDENYNFFIENVRGATWSNALGSVPFDDLDEYKSVLKKLLASGLPVEYRGFDN</sequence>
<reference evidence="1" key="1">
    <citation type="submission" date="2023-02" db="EMBL/GenBank/DDBJ databases">
        <title>Complete genome sequence of Lactobacillus curvatus CACC879 isolated from Pig feces.</title>
        <authorList>
            <person name="Park S."/>
            <person name="Park M.A."/>
            <person name="Kim D.-H."/>
            <person name="Kim Y."/>
        </authorList>
    </citation>
    <scope>NUCLEOTIDE SEQUENCE</scope>
    <source>
        <strain evidence="1">CACC879</strain>
    </source>
</reference>